<comment type="caution">
    <text evidence="2">The sequence shown here is derived from an EMBL/GenBank/DDBJ whole genome shotgun (WGS) entry which is preliminary data.</text>
</comment>
<reference evidence="2" key="2">
    <citation type="submission" date="2023-06" db="EMBL/GenBank/DDBJ databases">
        <authorList>
            <consortium name="Lawrence Berkeley National Laboratory"/>
            <person name="Haridas S."/>
            <person name="Hensen N."/>
            <person name="Bonometti L."/>
            <person name="Westerberg I."/>
            <person name="Brannstrom I.O."/>
            <person name="Guillou S."/>
            <person name="Cros-Aarteil S."/>
            <person name="Calhoun S."/>
            <person name="Kuo A."/>
            <person name="Mondo S."/>
            <person name="Pangilinan J."/>
            <person name="Riley R."/>
            <person name="Labutti K."/>
            <person name="Andreopoulos B."/>
            <person name="Lipzen A."/>
            <person name="Chen C."/>
            <person name="Yanf M."/>
            <person name="Daum C."/>
            <person name="Ng V."/>
            <person name="Clum A."/>
            <person name="Steindorff A."/>
            <person name="Ohm R."/>
            <person name="Martin F."/>
            <person name="Silar P."/>
            <person name="Natvig D."/>
            <person name="Lalanne C."/>
            <person name="Gautier V."/>
            <person name="Ament-Velasquez S.L."/>
            <person name="Kruys A."/>
            <person name="Hutchinson M.I."/>
            <person name="Powell A.J."/>
            <person name="Barry K."/>
            <person name="Miller A.N."/>
            <person name="Grigoriev I.V."/>
            <person name="Debuchy R."/>
            <person name="Gladieux P."/>
            <person name="Thoren M.H."/>
            <person name="Johannesson H."/>
        </authorList>
    </citation>
    <scope>NUCLEOTIDE SEQUENCE</scope>
    <source>
        <strain evidence="2">SMH4131-1</strain>
    </source>
</reference>
<feature type="compositionally biased region" description="Polar residues" evidence="1">
    <location>
        <begin position="75"/>
        <end position="85"/>
    </location>
</feature>
<feature type="compositionally biased region" description="Polar residues" evidence="1">
    <location>
        <begin position="236"/>
        <end position="254"/>
    </location>
</feature>
<feature type="region of interest" description="Disordered" evidence="1">
    <location>
        <begin position="525"/>
        <end position="576"/>
    </location>
</feature>
<evidence type="ECO:0000256" key="1">
    <source>
        <dbReference type="SAM" id="MobiDB-lite"/>
    </source>
</evidence>
<dbReference type="Proteomes" id="UP001286456">
    <property type="component" value="Unassembled WGS sequence"/>
</dbReference>
<protein>
    <submittedName>
        <fullName evidence="2">Uncharacterized protein</fullName>
    </submittedName>
</protein>
<feature type="compositionally biased region" description="Low complexity" evidence="1">
    <location>
        <begin position="422"/>
        <end position="438"/>
    </location>
</feature>
<evidence type="ECO:0000313" key="2">
    <source>
        <dbReference type="EMBL" id="KAK3323658.1"/>
    </source>
</evidence>
<feature type="compositionally biased region" description="Low complexity" evidence="1">
    <location>
        <begin position="392"/>
        <end position="401"/>
    </location>
</feature>
<gene>
    <name evidence="2" type="ORF">B0T19DRAFT_401968</name>
</gene>
<reference evidence="2" key="1">
    <citation type="journal article" date="2023" name="Mol. Phylogenet. Evol.">
        <title>Genome-scale phylogeny and comparative genomics of the fungal order Sordariales.</title>
        <authorList>
            <person name="Hensen N."/>
            <person name="Bonometti L."/>
            <person name="Westerberg I."/>
            <person name="Brannstrom I.O."/>
            <person name="Guillou S."/>
            <person name="Cros-Aarteil S."/>
            <person name="Calhoun S."/>
            <person name="Haridas S."/>
            <person name="Kuo A."/>
            <person name="Mondo S."/>
            <person name="Pangilinan J."/>
            <person name="Riley R."/>
            <person name="LaButti K."/>
            <person name="Andreopoulos B."/>
            <person name="Lipzen A."/>
            <person name="Chen C."/>
            <person name="Yan M."/>
            <person name="Daum C."/>
            <person name="Ng V."/>
            <person name="Clum A."/>
            <person name="Steindorff A."/>
            <person name="Ohm R.A."/>
            <person name="Martin F."/>
            <person name="Silar P."/>
            <person name="Natvig D.O."/>
            <person name="Lalanne C."/>
            <person name="Gautier V."/>
            <person name="Ament-Velasquez S.L."/>
            <person name="Kruys A."/>
            <person name="Hutchinson M.I."/>
            <person name="Powell A.J."/>
            <person name="Barry K."/>
            <person name="Miller A.N."/>
            <person name="Grigoriev I.V."/>
            <person name="Debuchy R."/>
            <person name="Gladieux P."/>
            <person name="Hiltunen Thoren M."/>
            <person name="Johannesson H."/>
        </authorList>
    </citation>
    <scope>NUCLEOTIDE SEQUENCE</scope>
    <source>
        <strain evidence="2">SMH4131-1</strain>
    </source>
</reference>
<organism evidence="2 3">
    <name type="scientific">Cercophora scortea</name>
    <dbReference type="NCBI Taxonomy" id="314031"/>
    <lineage>
        <taxon>Eukaryota</taxon>
        <taxon>Fungi</taxon>
        <taxon>Dikarya</taxon>
        <taxon>Ascomycota</taxon>
        <taxon>Pezizomycotina</taxon>
        <taxon>Sordariomycetes</taxon>
        <taxon>Sordariomycetidae</taxon>
        <taxon>Sordariales</taxon>
        <taxon>Lasiosphaeriaceae</taxon>
        <taxon>Cercophora</taxon>
    </lineage>
</organism>
<dbReference type="EMBL" id="JAUEPO010000004">
    <property type="protein sequence ID" value="KAK3323658.1"/>
    <property type="molecule type" value="Genomic_DNA"/>
</dbReference>
<dbReference type="PANTHER" id="PTHR42023:SF1">
    <property type="entry name" value="BHLH DOMAIN-CONTAINING PROTEIN"/>
    <property type="match status" value="1"/>
</dbReference>
<keyword evidence="3" id="KW-1185">Reference proteome</keyword>
<proteinExistence type="predicted"/>
<name>A0AAE0M9N9_9PEZI</name>
<accession>A0AAE0M9N9</accession>
<dbReference type="AlphaFoldDB" id="A0AAE0M9N9"/>
<feature type="compositionally biased region" description="Polar residues" evidence="1">
    <location>
        <begin position="530"/>
        <end position="555"/>
    </location>
</feature>
<feature type="region of interest" description="Disordered" evidence="1">
    <location>
        <begin position="56"/>
        <end position="487"/>
    </location>
</feature>
<evidence type="ECO:0000313" key="3">
    <source>
        <dbReference type="Proteomes" id="UP001286456"/>
    </source>
</evidence>
<dbReference type="PANTHER" id="PTHR42023">
    <property type="entry name" value="BHLH DOMAIN-CONTAINING PROTEIN"/>
    <property type="match status" value="1"/>
</dbReference>
<feature type="compositionally biased region" description="Polar residues" evidence="1">
    <location>
        <begin position="462"/>
        <end position="471"/>
    </location>
</feature>
<sequence length="719" mass="78521">MPVMWDRLRTTGPRQQFDHDKMMSSATKGYSYTIKGGPAPPRPPREFLEREFDYETAPAVQEPPPRNPRRLALRTSTFRQPSSVYSGHEPPVVNRPVAKLASRQAHRYGGGEEISPPSSPEPDELVVADQHGDVSPIDEELPNLAQLAVASSRNPRADQRNVKQYQESPQRHLEGNIPMMRRARRNEALASHPPPQNTRQQEPRWDPLTGERTSSPHGHPSQVKPAEFAHGLGITTHISSSAAQKTPPVTTSSFGDRVRRMAKKAGGKENRDPDPAAGAFTSSRPGWRGASGRTTIVDPVRDDPQVAPLRIPDKTRRIISQTSAPVSAPKPHLSLAASRRGQTPPVSPPPGSETHAGSEPGLRDTTAAKVVPLSQLSPAATKPYTQGSHGIPSSPLSPNLPGGDAPSVAARELARSGLANRSGFPPSSPASPSFSNSPRESPNAIRRKPPPAHANRDHQHQESVSSVYSQQPEAPPAPPPHMVNDPWVQPASRFSITTYATSAAATPRESLDDFDHSQHPMPALSRELTENTPGDTFANQYPMSLPFNNNNNESQASRDRKAAITGGGAQQTPAAAAAGVNPNLARMRNMSAAERRISTASSINKVLPLAPPETTAEEARDRVGMLNAQLVSLGNRRININRSIKQMTELMPTDNLMDSGDVIRKRELERQKVEALKKELSEVQREEYELGLKLHRAYKRLDKNADFEPTTLWVRRVTN</sequence>
<feature type="compositionally biased region" description="Polar residues" evidence="1">
    <location>
        <begin position="374"/>
        <end position="388"/>
    </location>
</feature>